<comment type="caution">
    <text evidence="2">The sequence shown here is derived from an EMBL/GenBank/DDBJ whole genome shotgun (WGS) entry which is preliminary data.</text>
</comment>
<dbReference type="AlphaFoldDB" id="A0A158DW60"/>
<gene>
    <name evidence="2" type="ORF">AWB75_07209</name>
</gene>
<keyword evidence="1" id="KW-0812">Transmembrane</keyword>
<proteinExistence type="predicted"/>
<reference evidence="2" key="1">
    <citation type="submission" date="2016-01" db="EMBL/GenBank/DDBJ databases">
        <authorList>
            <person name="Peeters C."/>
        </authorList>
    </citation>
    <scope>NUCLEOTIDE SEQUENCE [LARGE SCALE GENOMIC DNA]</scope>
    <source>
        <strain evidence="2">LMG 29318</strain>
    </source>
</reference>
<dbReference type="EMBL" id="FCOF02000148">
    <property type="protein sequence ID" value="SAK98818.1"/>
    <property type="molecule type" value="Genomic_DNA"/>
</dbReference>
<evidence type="ECO:0000313" key="2">
    <source>
        <dbReference type="EMBL" id="SAK98818.1"/>
    </source>
</evidence>
<evidence type="ECO:0000313" key="3">
    <source>
        <dbReference type="Proteomes" id="UP000054870"/>
    </source>
</evidence>
<sequence>MTIAYRIAKDTRDVVPIDRRGQSRDAQVFADKGSILTEIATGARGAAVDGHPKQPVEVSLILLDLFFALLACFLTLFVR</sequence>
<accession>A0A158DW60</accession>
<dbReference type="Proteomes" id="UP000054870">
    <property type="component" value="Unassembled WGS sequence"/>
</dbReference>
<feature type="transmembrane region" description="Helical" evidence="1">
    <location>
        <begin position="58"/>
        <end position="78"/>
    </location>
</feature>
<protein>
    <submittedName>
        <fullName evidence="2">Uncharacterized protein</fullName>
    </submittedName>
</protein>
<organism evidence="2 3">
    <name type="scientific">Caballeronia catudaia</name>
    <dbReference type="NCBI Taxonomy" id="1777136"/>
    <lineage>
        <taxon>Bacteria</taxon>
        <taxon>Pseudomonadati</taxon>
        <taxon>Pseudomonadota</taxon>
        <taxon>Betaproteobacteria</taxon>
        <taxon>Burkholderiales</taxon>
        <taxon>Burkholderiaceae</taxon>
        <taxon>Caballeronia</taxon>
    </lineage>
</organism>
<keyword evidence="3" id="KW-1185">Reference proteome</keyword>
<keyword evidence="1" id="KW-1133">Transmembrane helix</keyword>
<name>A0A158DW60_9BURK</name>
<keyword evidence="1" id="KW-0472">Membrane</keyword>
<evidence type="ECO:0000256" key="1">
    <source>
        <dbReference type="SAM" id="Phobius"/>
    </source>
</evidence>